<protein>
    <submittedName>
        <fullName evidence="1">Uncharacterized protein</fullName>
    </submittedName>
</protein>
<organism evidence="1">
    <name type="scientific">uncultured Caudovirales phage</name>
    <dbReference type="NCBI Taxonomy" id="2100421"/>
    <lineage>
        <taxon>Viruses</taxon>
        <taxon>Duplodnaviria</taxon>
        <taxon>Heunggongvirae</taxon>
        <taxon>Uroviricota</taxon>
        <taxon>Caudoviricetes</taxon>
        <taxon>Peduoviridae</taxon>
        <taxon>Maltschvirus</taxon>
        <taxon>Maltschvirus maltsch</taxon>
    </lineage>
</organism>
<dbReference type="EMBL" id="LR796172">
    <property type="protein sequence ID" value="CAB4123496.1"/>
    <property type="molecule type" value="Genomic_DNA"/>
</dbReference>
<sequence length="251" mass="28656">MTPYEILSARHAKNSYKRGDYKGDAPMDKRAKNHFRSIEGENMVVRMYSTDILTAYRNGEFTIDLGGYSTSSTTKSNINHVLGVINQRMRIGTKVIMGVRQTVVRAGASIYLYYDGIRFNQAGELVTKPRPFEARRIDKDATKLLMDAVKESGFKAMYPVLYATAQAEDYEGATITARWRDHIQDADYAHYWPGLVLWWKFDKSWHLPTTGAHKYGVVEIGTAKTCWAHMMAKAKQDMYDTIRTEVTNLDV</sequence>
<proteinExistence type="predicted"/>
<evidence type="ECO:0000313" key="1">
    <source>
        <dbReference type="EMBL" id="CAB4123496.1"/>
    </source>
</evidence>
<name>A0A6J5KQC8_9CAUD</name>
<gene>
    <name evidence="1" type="ORF">UFOVP48_8</name>
</gene>
<accession>A0A6J5KQC8</accession>
<reference evidence="1" key="1">
    <citation type="submission" date="2020-04" db="EMBL/GenBank/DDBJ databases">
        <authorList>
            <person name="Chiriac C."/>
            <person name="Salcher M."/>
            <person name="Ghai R."/>
            <person name="Kavagutti S V."/>
        </authorList>
    </citation>
    <scope>NUCLEOTIDE SEQUENCE</scope>
</reference>